<evidence type="ECO:0000313" key="1">
    <source>
        <dbReference type="EMBL" id="OGK07026.1"/>
    </source>
</evidence>
<dbReference type="Proteomes" id="UP000179243">
    <property type="component" value="Unassembled WGS sequence"/>
</dbReference>
<sequence>MRFLGYFCILMYSNLFCSLSVGFVQSAYRDSISYDSIVQKLDMLDAKQADAALSVLFNCLKEIKAKGDTRPSLKAELIQGLLWRQLSQLRVDSAFYKADNVFKKIGLRFPNTIEGPWFRAMNQIEGGDAFTGIRILDSLSKTAISNRNFWSDYEKYAFLAFLPKRGAWCPAEAANVLSQECGVHLGDSGTGEFLKIYQWNVLSNMDGNAMPGFLYHLKFNYSKKWDVEQFSPNAMMTVTGGGGILPQFYTGNELNEILFNETEADLVLLIDLNAAGSSLQEFVNDKMQGTYDSISVQDEFADQQAYSIQCFQKNAHKNKYGGYAWYIAFDRYYSGKNAFDKEPDSKVPSHRVRYLIALNTCKSDRENAERNLKSLLGAFLIR</sequence>
<evidence type="ECO:0000313" key="2">
    <source>
        <dbReference type="Proteomes" id="UP000179243"/>
    </source>
</evidence>
<reference evidence="1 2" key="1">
    <citation type="journal article" date="2016" name="Nat. Commun.">
        <title>Thousands of microbial genomes shed light on interconnected biogeochemical processes in an aquifer system.</title>
        <authorList>
            <person name="Anantharaman K."/>
            <person name="Brown C.T."/>
            <person name="Hug L.A."/>
            <person name="Sharon I."/>
            <person name="Castelle C.J."/>
            <person name="Probst A.J."/>
            <person name="Thomas B.C."/>
            <person name="Singh A."/>
            <person name="Wilkins M.J."/>
            <person name="Karaoz U."/>
            <person name="Brodie E.L."/>
            <person name="Williams K.H."/>
            <person name="Hubbard S.S."/>
            <person name="Banfield J.F."/>
        </authorList>
    </citation>
    <scope>NUCLEOTIDE SEQUENCE [LARGE SCALE GENOMIC DNA]</scope>
</reference>
<organism evidence="1 2">
    <name type="scientific">Candidatus Raymondbacteria bacterium RIFOXYD12_FULL_49_13</name>
    <dbReference type="NCBI Taxonomy" id="1817890"/>
    <lineage>
        <taxon>Bacteria</taxon>
        <taxon>Raymondiibacteriota</taxon>
    </lineage>
</organism>
<proteinExistence type="predicted"/>
<dbReference type="EMBL" id="MFYX01000015">
    <property type="protein sequence ID" value="OGK07026.1"/>
    <property type="molecule type" value="Genomic_DNA"/>
</dbReference>
<dbReference type="AlphaFoldDB" id="A0A1F7FKM4"/>
<protein>
    <submittedName>
        <fullName evidence="1">Uncharacterized protein</fullName>
    </submittedName>
</protein>
<comment type="caution">
    <text evidence="1">The sequence shown here is derived from an EMBL/GenBank/DDBJ whole genome shotgun (WGS) entry which is preliminary data.</text>
</comment>
<gene>
    <name evidence="1" type="ORF">A2519_13720</name>
</gene>
<accession>A0A1F7FKM4</accession>
<name>A0A1F7FKM4_UNCRA</name>